<dbReference type="STRING" id="331679.IV81_GL000197"/>
<evidence type="ECO:0000256" key="9">
    <source>
        <dbReference type="SAM" id="Phobius"/>
    </source>
</evidence>
<dbReference type="GO" id="GO:0015225">
    <property type="term" value="F:biotin transmembrane transporter activity"/>
    <property type="evidence" value="ECO:0007669"/>
    <property type="project" value="UniProtKB-UniRule"/>
</dbReference>
<feature type="transmembrane region" description="Helical" evidence="9">
    <location>
        <begin position="71"/>
        <end position="91"/>
    </location>
</feature>
<dbReference type="PANTHER" id="PTHR34295">
    <property type="entry name" value="BIOTIN TRANSPORTER BIOY"/>
    <property type="match status" value="1"/>
</dbReference>
<dbReference type="GO" id="GO:0005886">
    <property type="term" value="C:plasma membrane"/>
    <property type="evidence" value="ECO:0007669"/>
    <property type="project" value="UniProtKB-SubCell"/>
</dbReference>
<keyword evidence="3 8" id="KW-0813">Transport</keyword>
<evidence type="ECO:0000313" key="10">
    <source>
        <dbReference type="EMBL" id="KRN93795.1"/>
    </source>
</evidence>
<evidence type="ECO:0000256" key="5">
    <source>
        <dbReference type="ARBA" id="ARBA00022692"/>
    </source>
</evidence>
<evidence type="ECO:0000256" key="3">
    <source>
        <dbReference type="ARBA" id="ARBA00022448"/>
    </source>
</evidence>
<sequence>MIDILERQEEEFKMERKVQGTVRMTVVAAMITALTIAMGLVPGIPMILIPVPIILQNIGVMFAGEVLGAKYGTLSVAVFLLLASLGFPVLSGGHGGAAVFVGPTGGYLVAWLLAPMVINLVKKFLPSKINSGWIGSLVSVWLGGAVFMDLFGAFWLSIFFHVPFVTAMVSSLMFIPGDTIKAILTALVAKRLKKIVHLR</sequence>
<feature type="transmembrane region" description="Helical" evidence="9">
    <location>
        <begin position="97"/>
        <end position="121"/>
    </location>
</feature>
<evidence type="ECO:0000256" key="1">
    <source>
        <dbReference type="ARBA" id="ARBA00004651"/>
    </source>
</evidence>
<evidence type="ECO:0000256" key="6">
    <source>
        <dbReference type="ARBA" id="ARBA00022989"/>
    </source>
</evidence>
<accession>A0A0R2KW74</accession>
<evidence type="ECO:0000256" key="2">
    <source>
        <dbReference type="ARBA" id="ARBA00010692"/>
    </source>
</evidence>
<evidence type="ECO:0000256" key="8">
    <source>
        <dbReference type="PIRNR" id="PIRNR016661"/>
    </source>
</evidence>
<dbReference type="AlphaFoldDB" id="A0A0R2KW74"/>
<keyword evidence="7 8" id="KW-0472">Membrane</keyword>
<comment type="similarity">
    <text evidence="2 8">Belongs to the BioY family.</text>
</comment>
<dbReference type="EMBL" id="JQBX01000010">
    <property type="protein sequence ID" value="KRN93795.1"/>
    <property type="molecule type" value="Genomic_DNA"/>
</dbReference>
<dbReference type="PIRSF" id="PIRSF016661">
    <property type="entry name" value="BioY"/>
    <property type="match status" value="1"/>
</dbReference>
<keyword evidence="11" id="KW-1185">Reference proteome</keyword>
<dbReference type="Proteomes" id="UP000051859">
    <property type="component" value="Unassembled WGS sequence"/>
</dbReference>
<protein>
    <recommendedName>
        <fullName evidence="8">Biotin transporter</fullName>
    </recommendedName>
</protein>
<organism evidence="10 11">
    <name type="scientific">Pediococcus stilesii</name>
    <dbReference type="NCBI Taxonomy" id="331679"/>
    <lineage>
        <taxon>Bacteria</taxon>
        <taxon>Bacillati</taxon>
        <taxon>Bacillota</taxon>
        <taxon>Bacilli</taxon>
        <taxon>Lactobacillales</taxon>
        <taxon>Lactobacillaceae</taxon>
        <taxon>Pediococcus</taxon>
    </lineage>
</organism>
<feature type="transmembrane region" description="Helical" evidence="9">
    <location>
        <begin position="164"/>
        <end position="189"/>
    </location>
</feature>
<name>A0A0R2KW74_9LACO</name>
<keyword evidence="5 9" id="KW-0812">Transmembrane</keyword>
<dbReference type="Pfam" id="PF02632">
    <property type="entry name" value="BioY"/>
    <property type="match status" value="1"/>
</dbReference>
<comment type="caution">
    <text evidence="10">The sequence shown here is derived from an EMBL/GenBank/DDBJ whole genome shotgun (WGS) entry which is preliminary data.</text>
</comment>
<evidence type="ECO:0000313" key="11">
    <source>
        <dbReference type="Proteomes" id="UP000051859"/>
    </source>
</evidence>
<dbReference type="PANTHER" id="PTHR34295:SF4">
    <property type="entry name" value="BIOTIN TRANSPORTER BIOY-RELATED"/>
    <property type="match status" value="1"/>
</dbReference>
<proteinExistence type="inferred from homology"/>
<feature type="transmembrane region" description="Helical" evidence="9">
    <location>
        <begin position="47"/>
        <end position="64"/>
    </location>
</feature>
<reference evidence="10 11" key="1">
    <citation type="journal article" date="2015" name="Genome Announc.">
        <title>Expanding the biotechnology potential of lactobacilli through comparative genomics of 213 strains and associated genera.</title>
        <authorList>
            <person name="Sun Z."/>
            <person name="Harris H.M."/>
            <person name="McCann A."/>
            <person name="Guo C."/>
            <person name="Argimon S."/>
            <person name="Zhang W."/>
            <person name="Yang X."/>
            <person name="Jeffery I.B."/>
            <person name="Cooney J.C."/>
            <person name="Kagawa T.F."/>
            <person name="Liu W."/>
            <person name="Song Y."/>
            <person name="Salvetti E."/>
            <person name="Wrobel A."/>
            <person name="Rasinkangas P."/>
            <person name="Parkhill J."/>
            <person name="Rea M.C."/>
            <person name="O'Sullivan O."/>
            <person name="Ritari J."/>
            <person name="Douillard F.P."/>
            <person name="Paul Ross R."/>
            <person name="Yang R."/>
            <person name="Briner A.E."/>
            <person name="Felis G.E."/>
            <person name="de Vos W.M."/>
            <person name="Barrangou R."/>
            <person name="Klaenhammer T.R."/>
            <person name="Caufield P.W."/>
            <person name="Cui Y."/>
            <person name="Zhang H."/>
            <person name="O'Toole P.W."/>
        </authorList>
    </citation>
    <scope>NUCLEOTIDE SEQUENCE [LARGE SCALE GENOMIC DNA]</scope>
    <source>
        <strain evidence="10 11">DSM 18001</strain>
    </source>
</reference>
<keyword evidence="6 9" id="KW-1133">Transmembrane helix</keyword>
<dbReference type="Gene3D" id="1.10.1760.20">
    <property type="match status" value="1"/>
</dbReference>
<dbReference type="PATRIC" id="fig|331679.3.peg.200"/>
<comment type="subcellular location">
    <subcellularLocation>
        <location evidence="1 8">Cell membrane</location>
        <topology evidence="1 8">Multi-pass membrane protein</topology>
    </subcellularLocation>
</comment>
<gene>
    <name evidence="10" type="ORF">IV81_GL000197</name>
</gene>
<keyword evidence="4 8" id="KW-1003">Cell membrane</keyword>
<feature type="transmembrane region" description="Helical" evidence="9">
    <location>
        <begin position="21"/>
        <end position="41"/>
    </location>
</feature>
<feature type="transmembrane region" description="Helical" evidence="9">
    <location>
        <begin position="133"/>
        <end position="158"/>
    </location>
</feature>
<evidence type="ECO:0000256" key="7">
    <source>
        <dbReference type="ARBA" id="ARBA00023136"/>
    </source>
</evidence>
<evidence type="ECO:0000256" key="4">
    <source>
        <dbReference type="ARBA" id="ARBA00022475"/>
    </source>
</evidence>
<dbReference type="InterPro" id="IPR003784">
    <property type="entry name" value="BioY"/>
</dbReference>